<protein>
    <submittedName>
        <fullName evidence="1">L-Ala-D/L-Glu epimerase</fullName>
    </submittedName>
</protein>
<organism evidence="1 2">
    <name type="scientific">Klebsiella variicola</name>
    <dbReference type="NCBI Taxonomy" id="244366"/>
    <lineage>
        <taxon>Bacteria</taxon>
        <taxon>Pseudomonadati</taxon>
        <taxon>Pseudomonadota</taxon>
        <taxon>Gammaproteobacteria</taxon>
        <taxon>Enterobacterales</taxon>
        <taxon>Enterobacteriaceae</taxon>
        <taxon>Klebsiella/Raoultella group</taxon>
        <taxon>Klebsiella</taxon>
        <taxon>Klebsiella pneumoniae complex</taxon>
    </lineage>
</organism>
<dbReference type="Gene3D" id="3.20.20.120">
    <property type="entry name" value="Enolase-like C-terminal domain"/>
    <property type="match status" value="1"/>
</dbReference>
<reference evidence="1 2" key="1">
    <citation type="submission" date="2017-11" db="EMBL/GenBank/DDBJ databases">
        <authorList>
            <person name="Han C.G."/>
        </authorList>
    </citation>
    <scope>NUCLEOTIDE SEQUENCE [LARGE SCALE GENOMIC DNA]</scope>
    <source>
        <strain evidence="1 2">A8</strain>
    </source>
</reference>
<evidence type="ECO:0000313" key="2">
    <source>
        <dbReference type="Proteomes" id="UP000234412"/>
    </source>
</evidence>
<evidence type="ECO:0000313" key="1">
    <source>
        <dbReference type="EMBL" id="PLM90869.1"/>
    </source>
</evidence>
<dbReference type="InterPro" id="IPR036849">
    <property type="entry name" value="Enolase-like_C_sf"/>
</dbReference>
<dbReference type="EMBL" id="PIDP01001481">
    <property type="protein sequence ID" value="PLM90869.1"/>
    <property type="molecule type" value="Genomic_DNA"/>
</dbReference>
<comment type="caution">
    <text evidence="1">The sequence shown here is derived from an EMBL/GenBank/DDBJ whole genome shotgun (WGS) entry which is preliminary data.</text>
</comment>
<name>A0A2N4YTI2_KLEVA</name>
<reference evidence="1 2" key="2">
    <citation type="submission" date="2018-01" db="EMBL/GenBank/DDBJ databases">
        <title>Genomic study of Klebsiella pneumoniae.</title>
        <authorList>
            <person name="Yang Y."/>
            <person name="Bicalho R."/>
        </authorList>
    </citation>
    <scope>NUCLEOTIDE SEQUENCE [LARGE SCALE GENOMIC DNA]</scope>
    <source>
        <strain evidence="1 2">A8</strain>
    </source>
</reference>
<dbReference type="SUPFAM" id="SSF51604">
    <property type="entry name" value="Enolase C-terminal domain-like"/>
    <property type="match status" value="1"/>
</dbReference>
<gene>
    <name evidence="1" type="ORF">CWN47_28725</name>
</gene>
<dbReference type="Proteomes" id="UP000234412">
    <property type="component" value="Unassembled WGS sequence"/>
</dbReference>
<accession>A0A2N4YTI2</accession>
<proteinExistence type="predicted"/>
<sequence>CMLCTSRGIAAALPLAPLARFADLDGPTWLAVDVEPALRFSTGVLHL</sequence>
<dbReference type="AlphaFoldDB" id="A0A2N4YTI2"/>
<feature type="non-terminal residue" evidence="1">
    <location>
        <position position="1"/>
    </location>
</feature>